<feature type="transmembrane region" description="Helical" evidence="1">
    <location>
        <begin position="12"/>
        <end position="37"/>
    </location>
</feature>
<sequence>MHPAQHPEQGFTSFICTGILVSVFLFFSFCFIVNSLYYKKDL</sequence>
<proteinExistence type="predicted"/>
<keyword evidence="1" id="KW-0812">Transmembrane</keyword>
<dbReference type="EMBL" id="FPIA01000135">
    <property type="protein sequence ID" value="SFV89230.1"/>
    <property type="molecule type" value="Genomic_DNA"/>
</dbReference>
<organism evidence="2">
    <name type="scientific">hydrothermal vent metagenome</name>
    <dbReference type="NCBI Taxonomy" id="652676"/>
    <lineage>
        <taxon>unclassified sequences</taxon>
        <taxon>metagenomes</taxon>
        <taxon>ecological metagenomes</taxon>
    </lineage>
</organism>
<evidence type="ECO:0000256" key="1">
    <source>
        <dbReference type="SAM" id="Phobius"/>
    </source>
</evidence>
<name>A0A1W1E5M8_9ZZZZ</name>
<keyword evidence="1" id="KW-1133">Transmembrane helix</keyword>
<keyword evidence="1" id="KW-0472">Membrane</keyword>
<gene>
    <name evidence="2" type="ORF">MNB_SUP05-SYMBIONT-7-235</name>
</gene>
<protein>
    <submittedName>
        <fullName evidence="2">Uncharacterized protein</fullName>
    </submittedName>
</protein>
<accession>A0A1W1E5M8</accession>
<reference evidence="2" key="1">
    <citation type="submission" date="2016-10" db="EMBL/GenBank/DDBJ databases">
        <authorList>
            <person name="de Groot N.N."/>
        </authorList>
    </citation>
    <scope>NUCLEOTIDE SEQUENCE</scope>
</reference>
<evidence type="ECO:0000313" key="2">
    <source>
        <dbReference type="EMBL" id="SFV89230.1"/>
    </source>
</evidence>
<dbReference type="AlphaFoldDB" id="A0A1W1E5M8"/>